<sequence>MASEVLGIMLSEFIQNGEKFNAPSPINMIKHKESEFVTLVAVDVSQYFEKDKLVKKKLSIPKWVDERGKKLGVNFSASLTQAILETTE</sequence>
<dbReference type="EMBL" id="CP123751">
    <property type="protein sequence ID" value="WHQ80778.1"/>
    <property type="molecule type" value="Genomic_DNA"/>
</dbReference>
<dbReference type="Gene3D" id="3.30.160.250">
    <property type="match status" value="1"/>
</dbReference>
<dbReference type="Proteomes" id="UP001238155">
    <property type="component" value="Chromosome"/>
</dbReference>
<dbReference type="AlphaFoldDB" id="A0AAJ6K250"/>
<dbReference type="EMBL" id="JMHU01000021">
    <property type="protein sequence ID" value="KDA45361.1"/>
    <property type="molecule type" value="Genomic_DNA"/>
</dbReference>
<reference evidence="2" key="2">
    <citation type="submission" date="2023-04" db="EMBL/GenBank/DDBJ databases">
        <title>Four porcine-derived lactic acid bacteria strains analyses and their evaluation as potential probiotics based on genomics.</title>
        <authorList>
            <person name="Niu D."/>
        </authorList>
    </citation>
    <scope>NUCLEOTIDE SEQUENCE</scope>
    <source>
        <strain evidence="2">ZSB1</strain>
    </source>
</reference>
<evidence type="ECO:0000313" key="3">
    <source>
        <dbReference type="Proteomes" id="UP000027129"/>
    </source>
</evidence>
<accession>A0AAJ6K250</accession>
<dbReference type="Proteomes" id="UP000027129">
    <property type="component" value="Unassembled WGS sequence"/>
</dbReference>
<evidence type="ECO:0000313" key="2">
    <source>
        <dbReference type="EMBL" id="WHQ80778.1"/>
    </source>
</evidence>
<reference evidence="1 3" key="1">
    <citation type="submission" date="2014-04" db="EMBL/GenBank/DDBJ databases">
        <title>Draft Genome Sequence of Lactobacillus animalis 381-IL-28.</title>
        <authorList>
            <person name="Sturino J.M."/>
            <person name="Rajendran M."/>
            <person name="Altermann E."/>
        </authorList>
    </citation>
    <scope>NUCLEOTIDE SEQUENCE [LARGE SCALE GENOMIC DNA]</scope>
    <source>
        <strain evidence="1 3">381-IL-28</strain>
    </source>
</reference>
<gene>
    <name evidence="1" type="ORF">Lani381_1539</name>
    <name evidence="2" type="ORF">QFF56_03580</name>
</gene>
<keyword evidence="3" id="KW-1185">Reference proteome</keyword>
<evidence type="ECO:0000313" key="4">
    <source>
        <dbReference type="Proteomes" id="UP001238155"/>
    </source>
</evidence>
<proteinExistence type="predicted"/>
<name>A0AAJ6K250_9LACO</name>
<evidence type="ECO:0000313" key="1">
    <source>
        <dbReference type="EMBL" id="KDA45361.1"/>
    </source>
</evidence>
<organism evidence="2 4">
    <name type="scientific">Ligilactobacillus animalis</name>
    <dbReference type="NCBI Taxonomy" id="1605"/>
    <lineage>
        <taxon>Bacteria</taxon>
        <taxon>Bacillati</taxon>
        <taxon>Bacillota</taxon>
        <taxon>Bacilli</taxon>
        <taxon>Lactobacillales</taxon>
        <taxon>Lactobacillaceae</taxon>
        <taxon>Ligilactobacillus</taxon>
    </lineage>
</organism>
<protein>
    <submittedName>
        <fullName evidence="2">Uncharacterized protein</fullName>
    </submittedName>
</protein>
<dbReference type="RefSeq" id="WP_225361407.1">
    <property type="nucleotide sequence ID" value="NZ_CAJKXD010000003.1"/>
</dbReference>